<dbReference type="GO" id="GO:0005737">
    <property type="term" value="C:cytoplasm"/>
    <property type="evidence" value="ECO:0007669"/>
    <property type="project" value="TreeGrafter"/>
</dbReference>
<protein>
    <recommendedName>
        <fullName evidence="5">Annexin</fullName>
    </recommendedName>
</protein>
<dbReference type="Gene3D" id="1.10.220.10">
    <property type="entry name" value="Annexin"/>
    <property type="match status" value="3"/>
</dbReference>
<dbReference type="OrthoDB" id="37886at2759"/>
<name>X6MAJ7_RETFI</name>
<dbReference type="InterPro" id="IPR018502">
    <property type="entry name" value="Annexin_repeat"/>
</dbReference>
<evidence type="ECO:0000313" key="4">
    <source>
        <dbReference type="Proteomes" id="UP000023152"/>
    </source>
</evidence>
<evidence type="ECO:0008006" key="5">
    <source>
        <dbReference type="Google" id="ProtNLM"/>
    </source>
</evidence>
<dbReference type="InterPro" id="IPR037104">
    <property type="entry name" value="Annexin_sf"/>
</dbReference>
<sequence length="363" mass="42180">MTSKNTECKMMTMVTLNKKQEKEIEKKCSIQPLDNYKPSLVPITTSYSDEDAFIDAMKLRKAMKAIGCDGTTISEITTSRSYDQRLKIKRMFAKVDGAESNERILLKDFYTELNGAFRDVILPLYSDPGSADAKWIRDAFTHPYHQYHDTPLFLEILCTRTNEQIKNLKEAWSRIDKNTTLIQKIKNETCKLFSNGHFRTFCTNILQENRPENVFVDNIAAMKDAELLYNTLVQDTNSKQKNHAKTILIDIFTQRSWKHIAVVSTIFNNLSNHHCTLCDAVQQQCGDCDTTKGILTILQFVTDPYYFWAKKVFIFFSKNNAFDLASILQVFDEKYGKEIIFKEWIQEYTKGYYYVILLKLCGY</sequence>
<dbReference type="AlphaFoldDB" id="X6MAJ7"/>
<keyword evidence="4" id="KW-1185">Reference proteome</keyword>
<evidence type="ECO:0000256" key="1">
    <source>
        <dbReference type="ARBA" id="ARBA00022737"/>
    </source>
</evidence>
<dbReference type="EMBL" id="ASPP01023687">
    <property type="protein sequence ID" value="ETO10065.1"/>
    <property type="molecule type" value="Genomic_DNA"/>
</dbReference>
<dbReference type="GO" id="GO:0012506">
    <property type="term" value="C:vesicle membrane"/>
    <property type="evidence" value="ECO:0007669"/>
    <property type="project" value="TreeGrafter"/>
</dbReference>
<evidence type="ECO:0000256" key="2">
    <source>
        <dbReference type="ARBA" id="ARBA00023216"/>
    </source>
</evidence>
<keyword evidence="2" id="KW-0041">Annexin</keyword>
<dbReference type="Pfam" id="PF00191">
    <property type="entry name" value="Annexin"/>
    <property type="match status" value="1"/>
</dbReference>
<dbReference type="SUPFAM" id="SSF47874">
    <property type="entry name" value="Annexin"/>
    <property type="match status" value="1"/>
</dbReference>
<organism evidence="3 4">
    <name type="scientific">Reticulomyxa filosa</name>
    <dbReference type="NCBI Taxonomy" id="46433"/>
    <lineage>
        <taxon>Eukaryota</taxon>
        <taxon>Sar</taxon>
        <taxon>Rhizaria</taxon>
        <taxon>Retaria</taxon>
        <taxon>Foraminifera</taxon>
        <taxon>Monothalamids</taxon>
        <taxon>Reticulomyxidae</taxon>
        <taxon>Reticulomyxa</taxon>
    </lineage>
</organism>
<dbReference type="Proteomes" id="UP000023152">
    <property type="component" value="Unassembled WGS sequence"/>
</dbReference>
<proteinExistence type="predicted"/>
<accession>X6MAJ7</accession>
<evidence type="ECO:0000313" key="3">
    <source>
        <dbReference type="EMBL" id="ETO10065.1"/>
    </source>
</evidence>
<dbReference type="PANTHER" id="PTHR10502:SF175">
    <property type="entry name" value="ANNEXIN A13"/>
    <property type="match status" value="1"/>
</dbReference>
<dbReference type="GO" id="GO:0005544">
    <property type="term" value="F:calcium-dependent phospholipid binding"/>
    <property type="evidence" value="ECO:0007669"/>
    <property type="project" value="InterPro"/>
</dbReference>
<gene>
    <name evidence="3" type="ORF">RFI_27310</name>
</gene>
<dbReference type="GO" id="GO:0001786">
    <property type="term" value="F:phosphatidylserine binding"/>
    <property type="evidence" value="ECO:0007669"/>
    <property type="project" value="TreeGrafter"/>
</dbReference>
<reference evidence="3 4" key="1">
    <citation type="journal article" date="2013" name="Curr. Biol.">
        <title>The Genome of the Foraminiferan Reticulomyxa filosa.</title>
        <authorList>
            <person name="Glockner G."/>
            <person name="Hulsmann N."/>
            <person name="Schleicher M."/>
            <person name="Noegel A.A."/>
            <person name="Eichinger L."/>
            <person name="Gallinger C."/>
            <person name="Pawlowski J."/>
            <person name="Sierra R."/>
            <person name="Euteneuer U."/>
            <person name="Pillet L."/>
            <person name="Moustafa A."/>
            <person name="Platzer M."/>
            <person name="Groth M."/>
            <person name="Szafranski K."/>
            <person name="Schliwa M."/>
        </authorList>
    </citation>
    <scope>NUCLEOTIDE SEQUENCE [LARGE SCALE GENOMIC DNA]</scope>
</reference>
<keyword evidence="1" id="KW-0677">Repeat</keyword>
<dbReference type="GO" id="GO:0005886">
    <property type="term" value="C:plasma membrane"/>
    <property type="evidence" value="ECO:0007669"/>
    <property type="project" value="TreeGrafter"/>
</dbReference>
<dbReference type="GO" id="GO:0005509">
    <property type="term" value="F:calcium ion binding"/>
    <property type="evidence" value="ECO:0007669"/>
    <property type="project" value="InterPro"/>
</dbReference>
<comment type="caution">
    <text evidence="3">The sequence shown here is derived from an EMBL/GenBank/DDBJ whole genome shotgun (WGS) entry which is preliminary data.</text>
</comment>
<dbReference type="GO" id="GO:0005634">
    <property type="term" value="C:nucleus"/>
    <property type="evidence" value="ECO:0007669"/>
    <property type="project" value="TreeGrafter"/>
</dbReference>
<dbReference type="PANTHER" id="PTHR10502">
    <property type="entry name" value="ANNEXIN"/>
    <property type="match status" value="1"/>
</dbReference>
<dbReference type="PROSITE" id="PS51897">
    <property type="entry name" value="ANNEXIN_2"/>
    <property type="match status" value="1"/>
</dbReference>